<keyword evidence="2" id="KW-1185">Reference proteome</keyword>
<proteinExistence type="predicted"/>
<name>A0ACB9TUT3_HOLOL</name>
<organism evidence="1 2">
    <name type="scientific">Holotrichia oblita</name>
    <name type="common">Chafer beetle</name>
    <dbReference type="NCBI Taxonomy" id="644536"/>
    <lineage>
        <taxon>Eukaryota</taxon>
        <taxon>Metazoa</taxon>
        <taxon>Ecdysozoa</taxon>
        <taxon>Arthropoda</taxon>
        <taxon>Hexapoda</taxon>
        <taxon>Insecta</taxon>
        <taxon>Pterygota</taxon>
        <taxon>Neoptera</taxon>
        <taxon>Endopterygota</taxon>
        <taxon>Coleoptera</taxon>
        <taxon>Polyphaga</taxon>
        <taxon>Scarabaeiformia</taxon>
        <taxon>Scarabaeidae</taxon>
        <taxon>Melolonthinae</taxon>
        <taxon>Holotrichia</taxon>
    </lineage>
</organism>
<reference evidence="1" key="1">
    <citation type="submission" date="2022-04" db="EMBL/GenBank/DDBJ databases">
        <title>Chromosome-scale genome assembly of Holotrichia oblita Faldermann.</title>
        <authorList>
            <person name="Rongchong L."/>
        </authorList>
    </citation>
    <scope>NUCLEOTIDE SEQUENCE</scope>
    <source>
        <strain evidence="1">81SQS9</strain>
    </source>
</reference>
<comment type="caution">
    <text evidence="1">The sequence shown here is derived from an EMBL/GenBank/DDBJ whole genome shotgun (WGS) entry which is preliminary data.</text>
</comment>
<protein>
    <submittedName>
        <fullName evidence="1">Protein yellow-related</fullName>
    </submittedName>
</protein>
<dbReference type="Proteomes" id="UP001056778">
    <property type="component" value="Chromosome 1"/>
</dbReference>
<accession>A0ACB9TUT3</accession>
<gene>
    <name evidence="1" type="ORF">MML48_1g01349</name>
</gene>
<dbReference type="EMBL" id="CM043015">
    <property type="protein sequence ID" value="KAI4470404.1"/>
    <property type="molecule type" value="Genomic_DNA"/>
</dbReference>
<evidence type="ECO:0000313" key="1">
    <source>
        <dbReference type="EMBL" id="KAI4470404.1"/>
    </source>
</evidence>
<evidence type="ECO:0000313" key="2">
    <source>
        <dbReference type="Proteomes" id="UP001056778"/>
    </source>
</evidence>
<sequence length="275" mass="31565">MPTKAIPTRPSKKRSNLTLLRIYLISVGKAIPTENYFEFPIYLRAGAFSSSGFLNDLVIDEADGGYAYITENSDYDPGLIVYSRFQNRAWKLRDRSMFAELGASNFAVSGIKNNRLINVDGIAISPLPKRKNQDRLVYYCPISSTNLFAISNSILKHERLSHTDRWRKYIRYIGRKQGQSDGLIIDNVGNFYYGLLNLYAIGKWSIYEPFITSTIIDQSKEIFQWPDSFGFDSKGYLYVLCNNINKFLNGQVTITKEIKYKISRTFTGTNNYLHN</sequence>